<feature type="transmembrane region" description="Helical" evidence="1">
    <location>
        <begin position="114"/>
        <end position="134"/>
    </location>
</feature>
<evidence type="ECO:0000313" key="3">
    <source>
        <dbReference type="Proteomes" id="UP000228496"/>
    </source>
</evidence>
<name>A0A2J0Q7A7_9BACT</name>
<feature type="transmembrane region" description="Helical" evidence="1">
    <location>
        <begin position="37"/>
        <end position="63"/>
    </location>
</feature>
<dbReference type="EMBL" id="PCXQ01000005">
    <property type="protein sequence ID" value="PJE50732.1"/>
    <property type="molecule type" value="Genomic_DNA"/>
</dbReference>
<organism evidence="2 3">
    <name type="scientific">Candidatus Yanofskybacteria bacterium CG10_big_fil_rev_8_21_14_0_10_36_16</name>
    <dbReference type="NCBI Taxonomy" id="1975096"/>
    <lineage>
        <taxon>Bacteria</taxon>
        <taxon>Candidatus Yanofskyibacteriota</taxon>
    </lineage>
</organism>
<keyword evidence="1" id="KW-0812">Transmembrane</keyword>
<protein>
    <submittedName>
        <fullName evidence="2">Uncharacterized protein</fullName>
    </submittedName>
</protein>
<keyword evidence="1" id="KW-0472">Membrane</keyword>
<gene>
    <name evidence="2" type="ORF">COV29_03290</name>
</gene>
<proteinExistence type="predicted"/>
<sequence>MNLLIILSVFIGIGMAVPVFAHCPLCTAGAGLAALGAKWLGVGAAPIGVFVGAFGMALGYWASHWIKKNYFKGQGQAIVAGSFVGTVVPLVPLMQEYSSVYVPFLGEYGRTYLINHFLIGSLVGGIVIVISPIISKKISLLRNGSALPYQGLITTFLLLLASASIFELLLW</sequence>
<dbReference type="AlphaFoldDB" id="A0A2J0Q7A7"/>
<evidence type="ECO:0000256" key="1">
    <source>
        <dbReference type="SAM" id="Phobius"/>
    </source>
</evidence>
<feature type="transmembrane region" description="Helical" evidence="1">
    <location>
        <begin position="146"/>
        <end position="166"/>
    </location>
</feature>
<accession>A0A2J0Q7A7</accession>
<dbReference type="Proteomes" id="UP000228496">
    <property type="component" value="Unassembled WGS sequence"/>
</dbReference>
<feature type="transmembrane region" description="Helical" evidence="1">
    <location>
        <begin position="75"/>
        <end position="94"/>
    </location>
</feature>
<comment type="caution">
    <text evidence="2">The sequence shown here is derived from an EMBL/GenBank/DDBJ whole genome shotgun (WGS) entry which is preliminary data.</text>
</comment>
<evidence type="ECO:0000313" key="2">
    <source>
        <dbReference type="EMBL" id="PJE50732.1"/>
    </source>
</evidence>
<keyword evidence="1" id="KW-1133">Transmembrane helix</keyword>
<reference evidence="2 3" key="1">
    <citation type="submission" date="2017-09" db="EMBL/GenBank/DDBJ databases">
        <title>Depth-based differentiation of microbial function through sediment-hosted aquifers and enrichment of novel symbionts in the deep terrestrial subsurface.</title>
        <authorList>
            <person name="Probst A.J."/>
            <person name="Ladd B."/>
            <person name="Jarett J.K."/>
            <person name="Geller-Mcgrath D.E."/>
            <person name="Sieber C.M."/>
            <person name="Emerson J.B."/>
            <person name="Anantharaman K."/>
            <person name="Thomas B.C."/>
            <person name="Malmstrom R."/>
            <person name="Stieglmeier M."/>
            <person name="Klingl A."/>
            <person name="Woyke T."/>
            <person name="Ryan C.M."/>
            <person name="Banfield J.F."/>
        </authorList>
    </citation>
    <scope>NUCLEOTIDE SEQUENCE [LARGE SCALE GENOMIC DNA]</scope>
    <source>
        <strain evidence="2">CG10_big_fil_rev_8_21_14_0_10_36_16</strain>
    </source>
</reference>